<proteinExistence type="predicted"/>
<organism evidence="1">
    <name type="scientific">Lygus hesperus</name>
    <name type="common">Western plant bug</name>
    <dbReference type="NCBI Taxonomy" id="30085"/>
    <lineage>
        <taxon>Eukaryota</taxon>
        <taxon>Metazoa</taxon>
        <taxon>Ecdysozoa</taxon>
        <taxon>Arthropoda</taxon>
        <taxon>Hexapoda</taxon>
        <taxon>Insecta</taxon>
        <taxon>Pterygota</taxon>
        <taxon>Neoptera</taxon>
        <taxon>Paraneoptera</taxon>
        <taxon>Hemiptera</taxon>
        <taxon>Heteroptera</taxon>
        <taxon>Panheteroptera</taxon>
        <taxon>Cimicomorpha</taxon>
        <taxon>Miridae</taxon>
        <taxon>Mirini</taxon>
        <taxon>Lygus</taxon>
    </lineage>
</organism>
<gene>
    <name evidence="1" type="primary">ispDF_0</name>
    <name evidence="1" type="ORF">CM83_105591</name>
</gene>
<name>A0A0A9YPF6_LYGHE</name>
<dbReference type="AlphaFoldDB" id="A0A0A9YPF6"/>
<reference evidence="1" key="2">
    <citation type="submission" date="2014-07" db="EMBL/GenBank/DDBJ databases">
        <authorList>
            <person name="Hull J."/>
        </authorList>
    </citation>
    <scope>NUCLEOTIDE SEQUENCE</scope>
</reference>
<feature type="non-terminal residue" evidence="1">
    <location>
        <position position="106"/>
    </location>
</feature>
<dbReference type="SUPFAM" id="SSF56219">
    <property type="entry name" value="DNase I-like"/>
    <property type="match status" value="1"/>
</dbReference>
<dbReference type="EMBL" id="GBHO01009535">
    <property type="protein sequence ID" value="JAG34069.1"/>
    <property type="molecule type" value="Transcribed_RNA"/>
</dbReference>
<evidence type="ECO:0000313" key="1">
    <source>
        <dbReference type="EMBL" id="JAG34069.1"/>
    </source>
</evidence>
<protein>
    <submittedName>
        <fullName evidence="1">Bifunctional enzyme IspD/IspF</fullName>
    </submittedName>
</protein>
<dbReference type="Gene3D" id="3.60.10.10">
    <property type="entry name" value="Endonuclease/exonuclease/phosphatase"/>
    <property type="match status" value="1"/>
</dbReference>
<feature type="non-terminal residue" evidence="1">
    <location>
        <position position="1"/>
    </location>
</feature>
<accession>A0A0A9YPF6</accession>
<dbReference type="InterPro" id="IPR036691">
    <property type="entry name" value="Endo/exonu/phosph_ase_sf"/>
</dbReference>
<sequence>INVLCATEHWIRCETELELTAPSDFILASSFVRKRRQRGGSAIYVRNQIEFTVLQNINNLSIEFLFEIACIKFKKSGVVLACVYRRPSADVEDLRDFFDAFTNLLG</sequence>
<reference evidence="1" key="1">
    <citation type="journal article" date="2014" name="PLoS ONE">
        <title>Transcriptome-Based Identification of ABC Transporters in the Western Tarnished Plant Bug Lygus hesperus.</title>
        <authorList>
            <person name="Hull J.J."/>
            <person name="Chaney K."/>
            <person name="Geib S.M."/>
            <person name="Fabrick J.A."/>
            <person name="Brent C.S."/>
            <person name="Walsh D."/>
            <person name="Lavine L.C."/>
        </authorList>
    </citation>
    <scope>NUCLEOTIDE SEQUENCE</scope>
</reference>